<feature type="region of interest" description="Disordered" evidence="1">
    <location>
        <begin position="628"/>
        <end position="662"/>
    </location>
</feature>
<feature type="compositionally biased region" description="Low complexity" evidence="1">
    <location>
        <begin position="628"/>
        <end position="643"/>
    </location>
</feature>
<dbReference type="Proteomes" id="UP001432322">
    <property type="component" value="Unassembled WGS sequence"/>
</dbReference>
<comment type="caution">
    <text evidence="2">The sequence shown here is derived from an EMBL/GenBank/DDBJ whole genome shotgun (WGS) entry which is preliminary data.</text>
</comment>
<accession>A0AAV5VLS3</accession>
<keyword evidence="3" id="KW-1185">Reference proteome</keyword>
<evidence type="ECO:0000313" key="2">
    <source>
        <dbReference type="EMBL" id="GMT19615.1"/>
    </source>
</evidence>
<organism evidence="2 3">
    <name type="scientific">Pristionchus fissidentatus</name>
    <dbReference type="NCBI Taxonomy" id="1538716"/>
    <lineage>
        <taxon>Eukaryota</taxon>
        <taxon>Metazoa</taxon>
        <taxon>Ecdysozoa</taxon>
        <taxon>Nematoda</taxon>
        <taxon>Chromadorea</taxon>
        <taxon>Rhabditida</taxon>
        <taxon>Rhabditina</taxon>
        <taxon>Diplogasteromorpha</taxon>
        <taxon>Diplogasteroidea</taxon>
        <taxon>Neodiplogasteridae</taxon>
        <taxon>Pristionchus</taxon>
    </lineage>
</organism>
<feature type="compositionally biased region" description="Pro residues" evidence="1">
    <location>
        <begin position="181"/>
        <end position="198"/>
    </location>
</feature>
<name>A0AAV5VLS3_9BILA</name>
<feature type="region of interest" description="Disordered" evidence="1">
    <location>
        <begin position="155"/>
        <end position="203"/>
    </location>
</feature>
<feature type="compositionally biased region" description="Low complexity" evidence="1">
    <location>
        <begin position="155"/>
        <end position="180"/>
    </location>
</feature>
<feature type="region of interest" description="Disordered" evidence="1">
    <location>
        <begin position="693"/>
        <end position="726"/>
    </location>
</feature>
<gene>
    <name evidence="2" type="ORF">PFISCL1PPCAC_10912</name>
</gene>
<dbReference type="EMBL" id="BTSY01000003">
    <property type="protein sequence ID" value="GMT19615.1"/>
    <property type="molecule type" value="Genomic_DNA"/>
</dbReference>
<protein>
    <submittedName>
        <fullName evidence="2">Uncharacterized protein</fullName>
    </submittedName>
</protein>
<evidence type="ECO:0000313" key="3">
    <source>
        <dbReference type="Proteomes" id="UP001432322"/>
    </source>
</evidence>
<proteinExistence type="predicted"/>
<sequence>EWTGVTVKLKDRHGKAREKVNCKVSAFNDYVILSFDDEPSLMIRKSDCSGPPRKYKPPVVGFKFQLKVSQYTTFTGIGLKIRDASQLRAFFDVVGFPWRNELNATRAQSDIVHLPLVKTHPKPATAAAAAVQLPLHNSGNAAAAAARSSTAAWAGSTATTPARPTTAATTVAATPAATVARPPPPPSFRPATPAPQPNRPGHLVLSTLPMKTSVTGLALAASAATAAARSKIATSRSMRDVAVQMTAFGHQHHPINFSGNLLAEKGKLTIIDHKNETVRSLESSDFGVRELLGGAISLWRRAGNASNACNILFRVSPSRVAELRQVFDFAWSGVPPIPTMPSSLIGRCSGGVKRYRLASDTRSATCPRPVKNPMETRVTVLATAPTHATAAAAATKSDDAPEEKTMNGVTMIWIREGNNCETMKPSEVTLIAKKEEVKWIEKREDSYGNNNSGVLRECEYKGWRHAEGGIQVEKVNGVATSSILFEVEDQRLALLYSLFKFAWATIDIDPPKTLNCVVMSAIGENDKGNVRLNSTKVNLIGKKDEVVWTENKAKLIMPMTPLSSLRVANYTLYKHSDGGILLEKVFGRATHSLLFEVENAMRCPLLYQLFGDAWSIAPAAIPAANSTAAAAAPTHPPTGASESSFEKRKEEEGGGKGKFGWMEERLKKMQEKRKAAGAGKGISTPIAKRAATGTVSVQTEPEAPPAKNPCIEGGQSINGDGRSPEDSVLRGVQEYRSMTSAFDSIAARMIRLDEIRREHLMSLINTIVDDTLNTMEE</sequence>
<dbReference type="AlphaFoldDB" id="A0AAV5VLS3"/>
<reference evidence="2" key="1">
    <citation type="submission" date="2023-10" db="EMBL/GenBank/DDBJ databases">
        <title>Genome assembly of Pristionchus species.</title>
        <authorList>
            <person name="Yoshida K."/>
            <person name="Sommer R.J."/>
        </authorList>
    </citation>
    <scope>NUCLEOTIDE SEQUENCE</scope>
    <source>
        <strain evidence="2">RS5133</strain>
    </source>
</reference>
<feature type="non-terminal residue" evidence="2">
    <location>
        <position position="1"/>
    </location>
</feature>
<feature type="compositionally biased region" description="Basic and acidic residues" evidence="1">
    <location>
        <begin position="644"/>
        <end position="662"/>
    </location>
</feature>
<evidence type="ECO:0000256" key="1">
    <source>
        <dbReference type="SAM" id="MobiDB-lite"/>
    </source>
</evidence>